<keyword evidence="2" id="KW-0808">Transferase</keyword>
<dbReference type="InterPro" id="IPR036393">
    <property type="entry name" value="AceGlu_kinase-like_sf"/>
</dbReference>
<dbReference type="InterPro" id="IPR003964">
    <property type="entry name" value="Carb_kinase"/>
</dbReference>
<dbReference type="InterPro" id="IPR001048">
    <property type="entry name" value="Asp/Glu/Uridylate_kinase"/>
</dbReference>
<dbReference type="SUPFAM" id="SSF53633">
    <property type="entry name" value="Carbamate kinase-like"/>
    <property type="match status" value="1"/>
</dbReference>
<evidence type="ECO:0000313" key="6">
    <source>
        <dbReference type="Proteomes" id="UP001500711"/>
    </source>
</evidence>
<name>A0ABP7C4W0_9PSEU</name>
<organism evidence="5 6">
    <name type="scientific">Lentzea roselyniae</name>
    <dbReference type="NCBI Taxonomy" id="531940"/>
    <lineage>
        <taxon>Bacteria</taxon>
        <taxon>Bacillati</taxon>
        <taxon>Actinomycetota</taxon>
        <taxon>Actinomycetes</taxon>
        <taxon>Pseudonocardiales</taxon>
        <taxon>Pseudonocardiaceae</taxon>
        <taxon>Lentzea</taxon>
    </lineage>
</organism>
<keyword evidence="3" id="KW-0418">Kinase</keyword>
<dbReference type="Gene3D" id="3.40.1160.10">
    <property type="entry name" value="Acetylglutamate kinase-like"/>
    <property type="match status" value="1"/>
</dbReference>
<proteinExistence type="inferred from homology"/>
<evidence type="ECO:0000256" key="1">
    <source>
        <dbReference type="ARBA" id="ARBA00011066"/>
    </source>
</evidence>
<keyword evidence="6" id="KW-1185">Reference proteome</keyword>
<dbReference type="PANTHER" id="PTHR30409:SF1">
    <property type="entry name" value="CARBAMATE KINASE-RELATED"/>
    <property type="match status" value="1"/>
</dbReference>
<dbReference type="PRINTS" id="PR01469">
    <property type="entry name" value="CARBMTKINASE"/>
</dbReference>
<feature type="domain" description="Aspartate/glutamate/uridylate kinase" evidence="4">
    <location>
        <begin position="1"/>
        <end position="252"/>
    </location>
</feature>
<reference evidence="6" key="1">
    <citation type="journal article" date="2019" name="Int. J. Syst. Evol. Microbiol.">
        <title>The Global Catalogue of Microorganisms (GCM) 10K type strain sequencing project: providing services to taxonomists for standard genome sequencing and annotation.</title>
        <authorList>
            <consortium name="The Broad Institute Genomics Platform"/>
            <consortium name="The Broad Institute Genome Sequencing Center for Infectious Disease"/>
            <person name="Wu L."/>
            <person name="Ma J."/>
        </authorList>
    </citation>
    <scope>NUCLEOTIDE SEQUENCE [LARGE SCALE GENOMIC DNA]</scope>
    <source>
        <strain evidence="6">JCM 17494</strain>
    </source>
</reference>
<dbReference type="Pfam" id="PF00696">
    <property type="entry name" value="AA_kinase"/>
    <property type="match status" value="1"/>
</dbReference>
<protein>
    <recommendedName>
        <fullName evidence="4">Aspartate/glutamate/uridylate kinase domain-containing protein</fullName>
    </recommendedName>
</protein>
<evidence type="ECO:0000313" key="5">
    <source>
        <dbReference type="EMBL" id="GAA3677331.1"/>
    </source>
</evidence>
<evidence type="ECO:0000256" key="2">
    <source>
        <dbReference type="ARBA" id="ARBA00022679"/>
    </source>
</evidence>
<gene>
    <name evidence="5" type="ORF">GCM10022267_75250</name>
</gene>
<dbReference type="PANTHER" id="PTHR30409">
    <property type="entry name" value="CARBAMATE KINASE"/>
    <property type="match status" value="1"/>
</dbReference>
<sequence>MRIVVALGGNALLMRGERADASVQLHHVEAAARALAPLAAEHELVVCHGKGPQIGLLALESEADPSLTRPYPLDTLGAETQGMIGYWLAQSLRNAGVRKPILAVVTQTVVDAADPAFAAPTKFIGRIYDRAQADRLAKQNGWTMAEDGPHWRRVVPLPEPLRLVEQESIEQLVASGTIVVCAGGGAPVVDNGQLRGVEAVVDKDLTSAGLAIALKADRLLLLTDVAAVMTDFGMPDAEPLRHLDLEAALRTSSGRNRSGRSPRWTASRMSFTKRLMWAPPVEAGCRLPSQRWYRGLREVEFVPARSVCARPSPDREGGDRPIVRYVSCGSGLVISSK</sequence>
<comment type="caution">
    <text evidence="5">The sequence shown here is derived from an EMBL/GenBank/DDBJ whole genome shotgun (WGS) entry which is preliminary data.</text>
</comment>
<evidence type="ECO:0000259" key="4">
    <source>
        <dbReference type="Pfam" id="PF00696"/>
    </source>
</evidence>
<dbReference type="Proteomes" id="UP001500711">
    <property type="component" value="Unassembled WGS sequence"/>
</dbReference>
<accession>A0ABP7C4W0</accession>
<comment type="similarity">
    <text evidence="1">Belongs to the carbamate kinase family.</text>
</comment>
<dbReference type="RefSeq" id="WP_346135429.1">
    <property type="nucleotide sequence ID" value="NZ_BAABBE010000032.1"/>
</dbReference>
<dbReference type="EMBL" id="BAABBE010000032">
    <property type="protein sequence ID" value="GAA3677331.1"/>
    <property type="molecule type" value="Genomic_DNA"/>
</dbReference>
<evidence type="ECO:0000256" key="3">
    <source>
        <dbReference type="ARBA" id="ARBA00022777"/>
    </source>
</evidence>